<evidence type="ECO:0000313" key="8">
    <source>
        <dbReference type="EMBL" id="KAJ1920373.1"/>
    </source>
</evidence>
<organism evidence="8 9">
    <name type="scientific">Mycoemilia scoparia</name>
    <dbReference type="NCBI Taxonomy" id="417184"/>
    <lineage>
        <taxon>Eukaryota</taxon>
        <taxon>Fungi</taxon>
        <taxon>Fungi incertae sedis</taxon>
        <taxon>Zoopagomycota</taxon>
        <taxon>Kickxellomycotina</taxon>
        <taxon>Kickxellomycetes</taxon>
        <taxon>Kickxellales</taxon>
        <taxon>Kickxellaceae</taxon>
        <taxon>Mycoemilia</taxon>
    </lineage>
</organism>
<comment type="caution">
    <text evidence="8">The sequence shown here is derived from an EMBL/GenBank/DDBJ whole genome shotgun (WGS) entry which is preliminary data.</text>
</comment>
<evidence type="ECO:0000256" key="7">
    <source>
        <dbReference type="SAM" id="MobiDB-lite"/>
    </source>
</evidence>
<dbReference type="Proteomes" id="UP001150538">
    <property type="component" value="Unassembled WGS sequence"/>
</dbReference>
<comment type="similarity">
    <text evidence="2 6">Belongs to the peroxisomal membrane protein PXMP2/4 family.</text>
</comment>
<dbReference type="PANTHER" id="PTHR11266">
    <property type="entry name" value="PEROXISOMAL MEMBRANE PROTEIN 2, PXMP2 MPV17"/>
    <property type="match status" value="1"/>
</dbReference>
<sequence>MATNGILGGTGDVLAQYIDQRRQNSRFIDNYDWKRTLRFVTWGAMCAPVLNKWYIYLNRRFPIPQKPATILASSMSVPPGKIHAIESNSQQLRLVAAAVGKRVAADQIIYAPIGLVAFFGAMTAMETKGLEEFQEKMKEKYVSTLIANYAVWPAVQTINFTIVPTIFRVPFVSVVSVFWNALLSWINSSPPKSPAFKQAIPMYSDGKNEKKALNRPMPISEKKTSESHSANDGQKSNHSHANSGQ</sequence>
<evidence type="ECO:0000256" key="5">
    <source>
        <dbReference type="ARBA" id="ARBA00023136"/>
    </source>
</evidence>
<name>A0A9W8A174_9FUNG</name>
<evidence type="ECO:0000256" key="3">
    <source>
        <dbReference type="ARBA" id="ARBA00022692"/>
    </source>
</evidence>
<dbReference type="GO" id="GO:0005739">
    <property type="term" value="C:mitochondrion"/>
    <property type="evidence" value="ECO:0007669"/>
    <property type="project" value="TreeGrafter"/>
</dbReference>
<dbReference type="Pfam" id="PF04117">
    <property type="entry name" value="Mpv17_PMP22"/>
    <property type="match status" value="1"/>
</dbReference>
<dbReference type="PANTHER" id="PTHR11266:SF50">
    <property type="entry name" value="VACUOLAR MEMBRANE PROTEIN YOR292C"/>
    <property type="match status" value="1"/>
</dbReference>
<dbReference type="AlphaFoldDB" id="A0A9W8A174"/>
<dbReference type="GO" id="GO:0016020">
    <property type="term" value="C:membrane"/>
    <property type="evidence" value="ECO:0007669"/>
    <property type="project" value="UniProtKB-SubCell"/>
</dbReference>
<evidence type="ECO:0000313" key="9">
    <source>
        <dbReference type="Proteomes" id="UP001150538"/>
    </source>
</evidence>
<dbReference type="InterPro" id="IPR007248">
    <property type="entry name" value="Mpv17_PMP22"/>
</dbReference>
<gene>
    <name evidence="8" type="ORF">H4219_001348</name>
</gene>
<protein>
    <submittedName>
        <fullName evidence="8">Uncharacterized protein</fullName>
    </submittedName>
</protein>
<reference evidence="8" key="1">
    <citation type="submission" date="2022-07" db="EMBL/GenBank/DDBJ databases">
        <title>Phylogenomic reconstructions and comparative analyses of Kickxellomycotina fungi.</title>
        <authorList>
            <person name="Reynolds N.K."/>
            <person name="Stajich J.E."/>
            <person name="Barry K."/>
            <person name="Grigoriev I.V."/>
            <person name="Crous P."/>
            <person name="Smith M.E."/>
        </authorList>
    </citation>
    <scope>NUCLEOTIDE SEQUENCE</scope>
    <source>
        <strain evidence="8">NBRC 100468</strain>
    </source>
</reference>
<dbReference type="EMBL" id="JANBPU010000014">
    <property type="protein sequence ID" value="KAJ1920373.1"/>
    <property type="molecule type" value="Genomic_DNA"/>
</dbReference>
<keyword evidence="3" id="KW-0812">Transmembrane</keyword>
<evidence type="ECO:0000256" key="1">
    <source>
        <dbReference type="ARBA" id="ARBA00004141"/>
    </source>
</evidence>
<keyword evidence="4" id="KW-1133">Transmembrane helix</keyword>
<feature type="region of interest" description="Disordered" evidence="7">
    <location>
        <begin position="207"/>
        <end position="245"/>
    </location>
</feature>
<proteinExistence type="inferred from homology"/>
<feature type="compositionally biased region" description="Polar residues" evidence="7">
    <location>
        <begin position="227"/>
        <end position="245"/>
    </location>
</feature>
<accession>A0A9W8A174</accession>
<evidence type="ECO:0000256" key="2">
    <source>
        <dbReference type="ARBA" id="ARBA00006824"/>
    </source>
</evidence>
<keyword evidence="9" id="KW-1185">Reference proteome</keyword>
<comment type="subcellular location">
    <subcellularLocation>
        <location evidence="1">Membrane</location>
        <topology evidence="1">Multi-pass membrane protein</topology>
    </subcellularLocation>
</comment>
<dbReference type="OrthoDB" id="10267969at2759"/>
<keyword evidence="5" id="KW-0472">Membrane</keyword>
<evidence type="ECO:0000256" key="4">
    <source>
        <dbReference type="ARBA" id="ARBA00022989"/>
    </source>
</evidence>
<evidence type="ECO:0000256" key="6">
    <source>
        <dbReference type="RuleBase" id="RU363053"/>
    </source>
</evidence>